<evidence type="ECO:0000313" key="3">
    <source>
        <dbReference type="EMBL" id="KAA2244322.1"/>
    </source>
</evidence>
<dbReference type="Gene3D" id="3.20.20.140">
    <property type="entry name" value="Metal-dependent hydrolases"/>
    <property type="match status" value="1"/>
</dbReference>
<comment type="caution">
    <text evidence="3">The sequence shown here is derived from an EMBL/GenBank/DDBJ whole genome shotgun (WGS) entry which is preliminary data.</text>
</comment>
<accession>A0A5B2W101</accession>
<dbReference type="Proteomes" id="UP000323142">
    <property type="component" value="Unassembled WGS sequence"/>
</dbReference>
<dbReference type="PANTHER" id="PTHR43569:SF2">
    <property type="entry name" value="AMIDOHYDROLASE-RELATED DOMAIN-CONTAINING PROTEIN"/>
    <property type="match status" value="1"/>
</dbReference>
<proteinExistence type="inferred from homology"/>
<gene>
    <name evidence="3" type="ORF">F0L46_00030</name>
</gene>
<dbReference type="SUPFAM" id="SSF51556">
    <property type="entry name" value="Metallo-dependent hydrolases"/>
    <property type="match status" value="1"/>
</dbReference>
<protein>
    <submittedName>
        <fullName evidence="3">Amidohydrolase family protein</fullName>
    </submittedName>
</protein>
<dbReference type="OrthoDB" id="9787654at2"/>
<evidence type="ECO:0000259" key="2">
    <source>
        <dbReference type="Pfam" id="PF04909"/>
    </source>
</evidence>
<dbReference type="Pfam" id="PF04909">
    <property type="entry name" value="Amidohydro_2"/>
    <property type="match status" value="1"/>
</dbReference>
<keyword evidence="3" id="KW-0378">Hydrolase</keyword>
<dbReference type="EMBL" id="VUOA01000001">
    <property type="protein sequence ID" value="KAA2244322.1"/>
    <property type="molecule type" value="Genomic_DNA"/>
</dbReference>
<dbReference type="RefSeq" id="WP_149814978.1">
    <property type="nucleotide sequence ID" value="NZ_VUOA01000001.1"/>
</dbReference>
<evidence type="ECO:0000313" key="4">
    <source>
        <dbReference type="Proteomes" id="UP000323142"/>
    </source>
</evidence>
<organism evidence="3 4">
    <name type="scientific">Salinarimonas soli</name>
    <dbReference type="NCBI Taxonomy" id="1638099"/>
    <lineage>
        <taxon>Bacteria</taxon>
        <taxon>Pseudomonadati</taxon>
        <taxon>Pseudomonadota</taxon>
        <taxon>Alphaproteobacteria</taxon>
        <taxon>Hyphomicrobiales</taxon>
        <taxon>Salinarimonadaceae</taxon>
        <taxon>Salinarimonas</taxon>
    </lineage>
</organism>
<keyword evidence="4" id="KW-1185">Reference proteome</keyword>
<reference evidence="3 4" key="1">
    <citation type="submission" date="2019-09" db="EMBL/GenBank/DDBJ databases">
        <title>Salinarimonas rosea gen. nov., sp. nov., a new member of the a-2 subgroup of the Proteobacteria.</title>
        <authorList>
            <person name="Liu J."/>
        </authorList>
    </citation>
    <scope>NUCLEOTIDE SEQUENCE [LARGE SCALE GENOMIC DNA]</scope>
    <source>
        <strain evidence="3 4">BN140002</strain>
    </source>
</reference>
<evidence type="ECO:0000256" key="1">
    <source>
        <dbReference type="ARBA" id="ARBA00038310"/>
    </source>
</evidence>
<feature type="domain" description="Amidohydrolase-related" evidence="2">
    <location>
        <begin position="7"/>
        <end position="277"/>
    </location>
</feature>
<dbReference type="PANTHER" id="PTHR43569">
    <property type="entry name" value="AMIDOHYDROLASE"/>
    <property type="match status" value="1"/>
</dbReference>
<dbReference type="AlphaFoldDB" id="A0A5B2W101"/>
<dbReference type="InterPro" id="IPR006680">
    <property type="entry name" value="Amidohydro-rel"/>
</dbReference>
<dbReference type="GO" id="GO:0016787">
    <property type="term" value="F:hydrolase activity"/>
    <property type="evidence" value="ECO:0007669"/>
    <property type="project" value="UniProtKB-KW"/>
</dbReference>
<sequence length="284" mass="30192">MSPSPRIDAHHHVWRLDRGDYGWLTPALGPIHRDALPEDLAPILAAHGIERTILVQAAPTEAETGFLLDVARCTPFVAGVVGWTDLEAPDAPARVAALAADPLLVGLRPMVQDLPNDAWLSRPGLAPAFEAMAAAGLVLDALVLPRHLPHLLDLVERHPALSVVIDHAAKPTLRMGVAPAWFSDMAALAAVGPRVACKLSGLATEAPAGWSPQTLRPVVEHLLRVFGPSRLIWGSDWPVLELNADYATWCAATDALLADLPEAAREAVLGGNAARVYLARGGRP</sequence>
<name>A0A5B2W101_9HYPH</name>
<reference evidence="3 4" key="2">
    <citation type="submission" date="2019-09" db="EMBL/GenBank/DDBJ databases">
        <authorList>
            <person name="Jin C."/>
        </authorList>
    </citation>
    <scope>NUCLEOTIDE SEQUENCE [LARGE SCALE GENOMIC DNA]</scope>
    <source>
        <strain evidence="3 4">BN140002</strain>
    </source>
</reference>
<dbReference type="InterPro" id="IPR032466">
    <property type="entry name" value="Metal_Hydrolase"/>
</dbReference>
<comment type="similarity">
    <text evidence="1">Belongs to the metallo-dependent hydrolases superfamily.</text>
</comment>
<dbReference type="InterPro" id="IPR052350">
    <property type="entry name" value="Metallo-dep_Lactonases"/>
</dbReference>